<dbReference type="EC" id="4.2.1.17" evidence="1"/>
<dbReference type="GO" id="GO:0004300">
    <property type="term" value="F:enoyl-CoA hydratase activity"/>
    <property type="evidence" value="ECO:0007669"/>
    <property type="project" value="UniProtKB-EC"/>
</dbReference>
<dbReference type="PANTHER" id="PTHR43459:SF1">
    <property type="entry name" value="EG:BACN32G11.4 PROTEIN"/>
    <property type="match status" value="1"/>
</dbReference>
<keyword evidence="2" id="KW-1185">Reference proteome</keyword>
<evidence type="ECO:0000313" key="1">
    <source>
        <dbReference type="EMBL" id="MFC4293450.1"/>
    </source>
</evidence>
<dbReference type="Proteomes" id="UP001595828">
    <property type="component" value="Unassembled WGS sequence"/>
</dbReference>
<dbReference type="EMBL" id="JBHSDR010000003">
    <property type="protein sequence ID" value="MFC4293450.1"/>
    <property type="molecule type" value="Genomic_DNA"/>
</dbReference>
<dbReference type="PANTHER" id="PTHR43459">
    <property type="entry name" value="ENOYL-COA HYDRATASE"/>
    <property type="match status" value="1"/>
</dbReference>
<dbReference type="InterPro" id="IPR029045">
    <property type="entry name" value="ClpP/crotonase-like_dom_sf"/>
</dbReference>
<keyword evidence="1" id="KW-0456">Lyase</keyword>
<dbReference type="NCBIfam" id="NF004857">
    <property type="entry name" value="PRK06210.1"/>
    <property type="match status" value="1"/>
</dbReference>
<dbReference type="SUPFAM" id="SSF52096">
    <property type="entry name" value="ClpP/crotonase"/>
    <property type="match status" value="1"/>
</dbReference>
<dbReference type="RefSeq" id="WP_379536947.1">
    <property type="nucleotide sequence ID" value="NZ_JBHSDR010000003.1"/>
</dbReference>
<evidence type="ECO:0000313" key="2">
    <source>
        <dbReference type="Proteomes" id="UP001595828"/>
    </source>
</evidence>
<dbReference type="InterPro" id="IPR001753">
    <property type="entry name" value="Enoyl-CoA_hydra/iso"/>
</dbReference>
<dbReference type="Gene3D" id="3.90.226.10">
    <property type="entry name" value="2-enoyl-CoA Hydratase, Chain A, domain 1"/>
    <property type="match status" value="1"/>
</dbReference>
<sequence>MKVDYTQIRYELHGRVAIVTLDRPERLNAWTPDMAREFRQAMEHANQDPQVRAIIVIGAGRGFCAGVDMGALEGMTETGKTGSTRFEPLDQDSRADFQHPMTWLPSVSKPVIAAVNGPAAGLGLALLLFCDLRFASRDAAFVTSFSRRGLIAEHGTNWMLTRLVGHSRAIDLMFSSRKVDAEEAYRIGLADRISDPDRLLEEAHAYATDLAENVSPRSLRIMKRQLWDALFVDLAASMEEADREMKLSLQSADFKEGVAHFLEKRPPRFAGS</sequence>
<name>A0ABV8RKN4_9SPHN</name>
<comment type="caution">
    <text evidence="1">The sequence shown here is derived from an EMBL/GenBank/DDBJ whole genome shotgun (WGS) entry which is preliminary data.</text>
</comment>
<organism evidence="1 2">
    <name type="scientific">Novosphingobium tardum</name>
    <dbReference type="NCBI Taxonomy" id="1538021"/>
    <lineage>
        <taxon>Bacteria</taxon>
        <taxon>Pseudomonadati</taxon>
        <taxon>Pseudomonadota</taxon>
        <taxon>Alphaproteobacteria</taxon>
        <taxon>Sphingomonadales</taxon>
        <taxon>Sphingomonadaceae</taxon>
        <taxon>Novosphingobium</taxon>
    </lineage>
</organism>
<dbReference type="Pfam" id="PF00378">
    <property type="entry name" value="ECH_1"/>
    <property type="match status" value="1"/>
</dbReference>
<dbReference type="CDD" id="cd06558">
    <property type="entry name" value="crotonase-like"/>
    <property type="match status" value="1"/>
</dbReference>
<gene>
    <name evidence="1" type="ORF">ACFO0A_00075</name>
</gene>
<reference evidence="2" key="1">
    <citation type="journal article" date="2019" name="Int. J. Syst. Evol. Microbiol.">
        <title>The Global Catalogue of Microorganisms (GCM) 10K type strain sequencing project: providing services to taxonomists for standard genome sequencing and annotation.</title>
        <authorList>
            <consortium name="The Broad Institute Genomics Platform"/>
            <consortium name="The Broad Institute Genome Sequencing Center for Infectious Disease"/>
            <person name="Wu L."/>
            <person name="Ma J."/>
        </authorList>
    </citation>
    <scope>NUCLEOTIDE SEQUENCE [LARGE SCALE GENOMIC DNA]</scope>
    <source>
        <strain evidence="2">CGMCC 1.12989</strain>
    </source>
</reference>
<protein>
    <submittedName>
        <fullName evidence="1">Enoyl-CoA hydratase</fullName>
        <ecNumber evidence="1">4.2.1.17</ecNumber>
    </submittedName>
</protein>
<accession>A0ABV8RKN4</accession>
<proteinExistence type="predicted"/>